<dbReference type="PANTHER" id="PTHR46796">
    <property type="entry name" value="HTH-TYPE TRANSCRIPTIONAL ACTIVATOR RHAS-RELATED"/>
    <property type="match status" value="1"/>
</dbReference>
<keyword evidence="3" id="KW-0804">Transcription</keyword>
<keyword evidence="1" id="KW-0805">Transcription regulation</keyword>
<dbReference type="GO" id="GO:0043565">
    <property type="term" value="F:sequence-specific DNA binding"/>
    <property type="evidence" value="ECO:0007669"/>
    <property type="project" value="InterPro"/>
</dbReference>
<dbReference type="STRING" id="35622.SAMN04489764_2901"/>
<sequence length="231" mass="24358">MEWAPEERLAGRIACLWSYEAGESDAHTLVVPDGCVDLIWGPQGPFVAGPDTGPHPTSLSAGETFTGIRFLPGAVGGVLGVPMDALRDLRVPLADLGERGRPPFEVRGPDDLARAVAVRLSEAPGPDPAAPAILRALRVGTRVGTVAADLGFSERHLYRRCMAAFGYGPKTVQRVMRFQHALRLARRGRPLADVAAASGYADQAHMTNDVRRLAGVPLSELAAPAPASSAA</sequence>
<dbReference type="Gene3D" id="1.10.10.60">
    <property type="entry name" value="Homeodomain-like"/>
    <property type="match status" value="1"/>
</dbReference>
<evidence type="ECO:0000313" key="6">
    <source>
        <dbReference type="Proteomes" id="UP000217103"/>
    </source>
</evidence>
<dbReference type="InterPro" id="IPR050204">
    <property type="entry name" value="AraC_XylS_family_regulators"/>
</dbReference>
<keyword evidence="6" id="KW-1185">Reference proteome</keyword>
<evidence type="ECO:0000313" key="5">
    <source>
        <dbReference type="EMBL" id="SDQ98392.1"/>
    </source>
</evidence>
<accession>A0A1H1FBP5</accession>
<organism evidence="5 6">
    <name type="scientific">Thermostaphylospora chromogena</name>
    <dbReference type="NCBI Taxonomy" id="35622"/>
    <lineage>
        <taxon>Bacteria</taxon>
        <taxon>Bacillati</taxon>
        <taxon>Actinomycetota</taxon>
        <taxon>Actinomycetes</taxon>
        <taxon>Streptosporangiales</taxon>
        <taxon>Thermomonosporaceae</taxon>
        <taxon>Thermostaphylospora</taxon>
    </lineage>
</organism>
<dbReference type="InterPro" id="IPR046532">
    <property type="entry name" value="DUF6597"/>
</dbReference>
<name>A0A1H1FBP5_9ACTN</name>
<dbReference type="AlphaFoldDB" id="A0A1H1FBP5"/>
<evidence type="ECO:0000256" key="2">
    <source>
        <dbReference type="ARBA" id="ARBA00023125"/>
    </source>
</evidence>
<proteinExistence type="predicted"/>
<dbReference type="Proteomes" id="UP000217103">
    <property type="component" value="Unassembled WGS sequence"/>
</dbReference>
<dbReference type="Pfam" id="PF20240">
    <property type="entry name" value="DUF6597"/>
    <property type="match status" value="1"/>
</dbReference>
<dbReference type="Pfam" id="PF12833">
    <property type="entry name" value="HTH_18"/>
    <property type="match status" value="1"/>
</dbReference>
<dbReference type="PANTHER" id="PTHR46796:SF15">
    <property type="entry name" value="BLL1074 PROTEIN"/>
    <property type="match status" value="1"/>
</dbReference>
<feature type="domain" description="HTH araC/xylS-type" evidence="4">
    <location>
        <begin position="127"/>
        <end position="224"/>
    </location>
</feature>
<dbReference type="SMART" id="SM00342">
    <property type="entry name" value="HTH_ARAC"/>
    <property type="match status" value="1"/>
</dbReference>
<dbReference type="EMBL" id="FNKK01000002">
    <property type="protein sequence ID" value="SDQ98392.1"/>
    <property type="molecule type" value="Genomic_DNA"/>
</dbReference>
<evidence type="ECO:0000256" key="3">
    <source>
        <dbReference type="ARBA" id="ARBA00023163"/>
    </source>
</evidence>
<protein>
    <submittedName>
        <fullName evidence="5">AraC-type DNA-binding protein</fullName>
    </submittedName>
</protein>
<reference evidence="5 6" key="1">
    <citation type="submission" date="2016-10" db="EMBL/GenBank/DDBJ databases">
        <authorList>
            <person name="de Groot N.N."/>
        </authorList>
    </citation>
    <scope>NUCLEOTIDE SEQUENCE [LARGE SCALE GENOMIC DNA]</scope>
    <source>
        <strain evidence="5 6">DSM 43794</strain>
    </source>
</reference>
<keyword evidence="2 5" id="KW-0238">DNA-binding</keyword>
<evidence type="ECO:0000259" key="4">
    <source>
        <dbReference type="PROSITE" id="PS01124"/>
    </source>
</evidence>
<dbReference type="GO" id="GO:0003700">
    <property type="term" value="F:DNA-binding transcription factor activity"/>
    <property type="evidence" value="ECO:0007669"/>
    <property type="project" value="InterPro"/>
</dbReference>
<gene>
    <name evidence="5" type="ORF">SAMN04489764_2901</name>
</gene>
<evidence type="ECO:0000256" key="1">
    <source>
        <dbReference type="ARBA" id="ARBA00023015"/>
    </source>
</evidence>
<dbReference type="InterPro" id="IPR018060">
    <property type="entry name" value="HTH_AraC"/>
</dbReference>
<dbReference type="PROSITE" id="PS01124">
    <property type="entry name" value="HTH_ARAC_FAMILY_2"/>
    <property type="match status" value="1"/>
</dbReference>